<gene>
    <name evidence="1" type="ORF">PAXRUDRAFT_360757</name>
</gene>
<accession>A0A0D0EA80</accession>
<evidence type="ECO:0000313" key="1">
    <source>
        <dbReference type="EMBL" id="KIL00085.1"/>
    </source>
</evidence>
<dbReference type="EMBL" id="KN824842">
    <property type="protein sequence ID" value="KIL00085.1"/>
    <property type="molecule type" value="Genomic_DNA"/>
</dbReference>
<dbReference type="OrthoDB" id="3255572at2759"/>
<dbReference type="AlphaFoldDB" id="A0A0D0EA80"/>
<evidence type="ECO:0000313" key="2">
    <source>
        <dbReference type="Proteomes" id="UP000054538"/>
    </source>
</evidence>
<dbReference type="HOGENOM" id="CLU_3050974_0_0_1"/>
<proteinExistence type="predicted"/>
<organism evidence="1 2">
    <name type="scientific">Paxillus rubicundulus Ve08.2h10</name>
    <dbReference type="NCBI Taxonomy" id="930991"/>
    <lineage>
        <taxon>Eukaryota</taxon>
        <taxon>Fungi</taxon>
        <taxon>Dikarya</taxon>
        <taxon>Basidiomycota</taxon>
        <taxon>Agaricomycotina</taxon>
        <taxon>Agaricomycetes</taxon>
        <taxon>Agaricomycetidae</taxon>
        <taxon>Boletales</taxon>
        <taxon>Paxilineae</taxon>
        <taxon>Paxillaceae</taxon>
        <taxon>Paxillus</taxon>
    </lineage>
</organism>
<sequence length="54" mass="6338">MMVYCKISTDMKLRALELLKVGWEMDEVTEALGQSDLRYNFRAASPFLQRYCCL</sequence>
<reference evidence="1 2" key="1">
    <citation type="submission" date="2014-04" db="EMBL/GenBank/DDBJ databases">
        <authorList>
            <consortium name="DOE Joint Genome Institute"/>
            <person name="Kuo A."/>
            <person name="Kohler A."/>
            <person name="Jargeat P."/>
            <person name="Nagy L.G."/>
            <person name="Floudas D."/>
            <person name="Copeland A."/>
            <person name="Barry K.W."/>
            <person name="Cichocki N."/>
            <person name="Veneault-Fourrey C."/>
            <person name="LaButti K."/>
            <person name="Lindquist E.A."/>
            <person name="Lipzen A."/>
            <person name="Lundell T."/>
            <person name="Morin E."/>
            <person name="Murat C."/>
            <person name="Sun H."/>
            <person name="Tunlid A."/>
            <person name="Henrissat B."/>
            <person name="Grigoriev I.V."/>
            <person name="Hibbett D.S."/>
            <person name="Martin F."/>
            <person name="Nordberg H.P."/>
            <person name="Cantor M.N."/>
            <person name="Hua S.X."/>
        </authorList>
    </citation>
    <scope>NUCLEOTIDE SEQUENCE [LARGE SCALE GENOMIC DNA]</scope>
    <source>
        <strain evidence="1 2">Ve08.2h10</strain>
    </source>
</reference>
<keyword evidence="2" id="KW-1185">Reference proteome</keyword>
<dbReference type="Proteomes" id="UP000054538">
    <property type="component" value="Unassembled WGS sequence"/>
</dbReference>
<dbReference type="InParanoid" id="A0A0D0EA80"/>
<protein>
    <submittedName>
        <fullName evidence="1">Uncharacterized protein</fullName>
    </submittedName>
</protein>
<reference evidence="2" key="2">
    <citation type="submission" date="2015-01" db="EMBL/GenBank/DDBJ databases">
        <title>Evolutionary Origins and Diversification of the Mycorrhizal Mutualists.</title>
        <authorList>
            <consortium name="DOE Joint Genome Institute"/>
            <consortium name="Mycorrhizal Genomics Consortium"/>
            <person name="Kohler A."/>
            <person name="Kuo A."/>
            <person name="Nagy L.G."/>
            <person name="Floudas D."/>
            <person name="Copeland A."/>
            <person name="Barry K.W."/>
            <person name="Cichocki N."/>
            <person name="Veneault-Fourrey C."/>
            <person name="LaButti K."/>
            <person name="Lindquist E.A."/>
            <person name="Lipzen A."/>
            <person name="Lundell T."/>
            <person name="Morin E."/>
            <person name="Murat C."/>
            <person name="Riley R."/>
            <person name="Ohm R."/>
            <person name="Sun H."/>
            <person name="Tunlid A."/>
            <person name="Henrissat B."/>
            <person name="Grigoriev I.V."/>
            <person name="Hibbett D.S."/>
            <person name="Martin F."/>
        </authorList>
    </citation>
    <scope>NUCLEOTIDE SEQUENCE [LARGE SCALE GENOMIC DNA]</scope>
    <source>
        <strain evidence="2">Ve08.2h10</strain>
    </source>
</reference>
<name>A0A0D0EA80_9AGAM</name>